<gene>
    <name evidence="1" type="ORF">SAMN05421732_1143</name>
</gene>
<evidence type="ECO:0000313" key="2">
    <source>
        <dbReference type="Proteomes" id="UP000243468"/>
    </source>
</evidence>
<reference evidence="2" key="1">
    <citation type="submission" date="2016-09" db="EMBL/GenBank/DDBJ databases">
        <authorList>
            <person name="Varghese N."/>
            <person name="Submissions S."/>
        </authorList>
    </citation>
    <scope>NUCLEOTIDE SEQUENCE [LARGE SCALE GENOMIC DNA]</scope>
    <source>
        <strain evidence="2">ANC 4667</strain>
    </source>
</reference>
<dbReference type="STRING" id="1226327.SAMN05421732_1143"/>
<protein>
    <submittedName>
        <fullName evidence="1">Uncharacterized protein</fullName>
    </submittedName>
</protein>
<evidence type="ECO:0000313" key="1">
    <source>
        <dbReference type="EMBL" id="SDC80776.1"/>
    </source>
</evidence>
<name>A0A1G6PMQ5_9GAMM</name>
<dbReference type="EMBL" id="FMYO01000014">
    <property type="protein sequence ID" value="SDC80776.1"/>
    <property type="molecule type" value="Genomic_DNA"/>
</dbReference>
<dbReference type="OrthoDB" id="9924126at2"/>
<sequence>MLKIDVQNKSKTDHKLFILNTYLDCMATLNSRTVAYDFYIEPIYRKGSLQSSLTEFFTRESIRYSELNHFPFSKLDFTYEPILDWKTELNKSLNEWLFGYDFPISNYYETVKKNIISKIIELLESISEYELKLYSLDNSSFDVCYLDYVVTYQDDYYYLHFSWND</sequence>
<dbReference type="Proteomes" id="UP000243468">
    <property type="component" value="Unassembled WGS sequence"/>
</dbReference>
<dbReference type="RefSeq" id="WP_092820834.1">
    <property type="nucleotide sequence ID" value="NZ_BAABKJ010000001.1"/>
</dbReference>
<dbReference type="AlphaFoldDB" id="A0A1G6PMQ5"/>
<organism evidence="1 2">
    <name type="scientific">Acinetobacter kookii</name>
    <dbReference type="NCBI Taxonomy" id="1226327"/>
    <lineage>
        <taxon>Bacteria</taxon>
        <taxon>Pseudomonadati</taxon>
        <taxon>Pseudomonadota</taxon>
        <taxon>Gammaproteobacteria</taxon>
        <taxon>Moraxellales</taxon>
        <taxon>Moraxellaceae</taxon>
        <taxon>Acinetobacter</taxon>
    </lineage>
</organism>
<accession>A0A1G6PMQ5</accession>
<proteinExistence type="predicted"/>
<keyword evidence="2" id="KW-1185">Reference proteome</keyword>